<feature type="region of interest" description="Disordered" evidence="1">
    <location>
        <begin position="1"/>
        <end position="35"/>
    </location>
</feature>
<evidence type="ECO:0000313" key="4">
    <source>
        <dbReference type="Proteomes" id="UP000663848"/>
    </source>
</evidence>
<dbReference type="AlphaFoldDB" id="A0A822F125"/>
<feature type="compositionally biased region" description="Basic residues" evidence="1">
    <location>
        <begin position="26"/>
        <end position="35"/>
    </location>
</feature>
<sequence>KRTVPNYRNAFDYMDEDDDHDEPIGRRRRRDTRRNGKTQILIVTLF</sequence>
<reference evidence="3" key="1">
    <citation type="submission" date="2021-02" db="EMBL/GenBank/DDBJ databases">
        <authorList>
            <person name="Nowell W R."/>
        </authorList>
    </citation>
    <scope>NUCLEOTIDE SEQUENCE</scope>
</reference>
<comment type="caution">
    <text evidence="3">The sequence shown here is derived from an EMBL/GenBank/DDBJ whole genome shotgun (WGS) entry which is preliminary data.</text>
</comment>
<proteinExistence type="predicted"/>
<evidence type="ECO:0000313" key="2">
    <source>
        <dbReference type="EMBL" id="CAF5088183.1"/>
    </source>
</evidence>
<evidence type="ECO:0000256" key="1">
    <source>
        <dbReference type="SAM" id="MobiDB-lite"/>
    </source>
</evidence>
<organism evidence="3 4">
    <name type="scientific">Rotaria socialis</name>
    <dbReference type="NCBI Taxonomy" id="392032"/>
    <lineage>
        <taxon>Eukaryota</taxon>
        <taxon>Metazoa</taxon>
        <taxon>Spiralia</taxon>
        <taxon>Gnathifera</taxon>
        <taxon>Rotifera</taxon>
        <taxon>Eurotatoria</taxon>
        <taxon>Bdelloidea</taxon>
        <taxon>Philodinida</taxon>
        <taxon>Philodinidae</taxon>
        <taxon>Rotaria</taxon>
    </lineage>
</organism>
<dbReference type="EMBL" id="CAJOBR010075890">
    <property type="protein sequence ID" value="CAF5111850.1"/>
    <property type="molecule type" value="Genomic_DNA"/>
</dbReference>
<feature type="non-terminal residue" evidence="3">
    <location>
        <position position="1"/>
    </location>
</feature>
<name>A0A822F125_9BILA</name>
<gene>
    <name evidence="2" type="ORF">QYT958_LOCUS44219</name>
    <name evidence="3" type="ORF">QYT958_LOCUS45492</name>
</gene>
<dbReference type="Proteomes" id="UP000663848">
    <property type="component" value="Unassembled WGS sequence"/>
</dbReference>
<dbReference type="EMBL" id="CAJOBR010067285">
    <property type="protein sequence ID" value="CAF5088183.1"/>
    <property type="molecule type" value="Genomic_DNA"/>
</dbReference>
<accession>A0A822F125</accession>
<protein>
    <submittedName>
        <fullName evidence="3">Uncharacterized protein</fullName>
    </submittedName>
</protein>
<evidence type="ECO:0000313" key="3">
    <source>
        <dbReference type="EMBL" id="CAF5111850.1"/>
    </source>
</evidence>